<evidence type="ECO:0000313" key="3">
    <source>
        <dbReference type="Proteomes" id="UP000003779"/>
    </source>
</evidence>
<dbReference type="STRING" id="1205910.B005_1010"/>
<evidence type="ECO:0000256" key="1">
    <source>
        <dbReference type="SAM" id="MobiDB-lite"/>
    </source>
</evidence>
<protein>
    <submittedName>
        <fullName evidence="2">Uncharacterized protein</fullName>
    </submittedName>
</protein>
<accession>J7L9H7</accession>
<organism evidence="2 3">
    <name type="scientific">Nocardiopsis alba (strain ATCC BAA-2165 / BE74)</name>
    <dbReference type="NCBI Taxonomy" id="1205910"/>
    <lineage>
        <taxon>Bacteria</taxon>
        <taxon>Bacillati</taxon>
        <taxon>Actinomycetota</taxon>
        <taxon>Actinomycetes</taxon>
        <taxon>Streptosporangiales</taxon>
        <taxon>Nocardiopsidaceae</taxon>
        <taxon>Nocardiopsis</taxon>
    </lineage>
</organism>
<name>J7L9H7_NOCAA</name>
<reference evidence="2 3" key="1">
    <citation type="journal article" date="2012" name="J. Bacteriol.">
        <title>Whole-Genome Sequence of Nocardiopsis alba Strain ATCC BAA-2165, Associated with Honeybees.</title>
        <authorList>
            <person name="Qiao J."/>
            <person name="Chen L."/>
            <person name="Li Y."/>
            <person name="Wang J."/>
            <person name="Zhang W."/>
            <person name="Chen S."/>
        </authorList>
    </citation>
    <scope>NUCLEOTIDE SEQUENCE [LARGE SCALE GENOMIC DNA]</scope>
    <source>
        <strain evidence="3">ATCC BAA-2165 / BE74</strain>
    </source>
</reference>
<feature type="compositionally biased region" description="Basic residues" evidence="1">
    <location>
        <begin position="51"/>
        <end position="65"/>
    </location>
</feature>
<evidence type="ECO:0000313" key="2">
    <source>
        <dbReference type="EMBL" id="AFR09336.1"/>
    </source>
</evidence>
<reference evidence="3" key="2">
    <citation type="submission" date="2012-08" db="EMBL/GenBank/DDBJ databases">
        <title>Whole-genome sequence of Nocardiopsis alba strain ATCC BAA-2165 associated with honeybees.</title>
        <authorList>
            <person name="Qiao J."/>
            <person name="Chen L."/>
            <person name="Li Y."/>
            <person name="Wang J."/>
            <person name="Zhang W."/>
            <person name="Chen S."/>
        </authorList>
    </citation>
    <scope>NUCLEOTIDE SEQUENCE [LARGE SCALE GENOMIC DNA]</scope>
    <source>
        <strain evidence="3">ATCC BAA-2165 / BE74</strain>
    </source>
</reference>
<dbReference type="Proteomes" id="UP000003779">
    <property type="component" value="Chromosome"/>
</dbReference>
<proteinExistence type="predicted"/>
<dbReference type="AlphaFoldDB" id="J7L9H7"/>
<feature type="compositionally biased region" description="Gly residues" evidence="1">
    <location>
        <begin position="41"/>
        <end position="50"/>
    </location>
</feature>
<gene>
    <name evidence="2" type="ordered locus">B005_1010</name>
</gene>
<dbReference type="EMBL" id="CP003788">
    <property type="protein sequence ID" value="AFR09336.1"/>
    <property type="molecule type" value="Genomic_DNA"/>
</dbReference>
<sequence>MCGASLGAWPSLPHAALVVRTRRGVRRPHPERPPSRRRGVPAGGPACGGRGGRRGVRARWSSHRV</sequence>
<dbReference type="PATRIC" id="fig|1205910.3.peg.958"/>
<dbReference type="KEGG" id="nal:B005_1010"/>
<dbReference type="HOGENOM" id="CLU_2845398_0_0_11"/>
<feature type="region of interest" description="Disordered" evidence="1">
    <location>
        <begin position="21"/>
        <end position="65"/>
    </location>
</feature>